<sequence>MTATTVHQPTHREALWALEDAFERGDLITVFGRCTVEYDGRAASSLGVGRRLLVLKPDGTALVHTDENQKPVNWQPPGSEHHAAVRDGRLRVRSVHTSPDETLAVRFETVEQLSAMSVSGRRDLSVTGSEADLRNALLDRPALIESGFEPLATERPTDAGPIDLFGRDSDGRPVVVELKRRRVGPSAASQLQRYVAAIEREEGDNAAVRGILVAPSVTDRARRLLAEHELEFVAVEPPSSTGDAGENNTLDTEPAETNAFDLAVDDSAHDSAGDATGNDESEAAGTVPADEESN</sequence>
<feature type="domain" description="Endonuclease NucS C-terminal" evidence="8">
    <location>
        <begin position="129"/>
        <end position="243"/>
    </location>
</feature>
<evidence type="ECO:0000259" key="9">
    <source>
        <dbReference type="Pfam" id="PF21003"/>
    </source>
</evidence>
<reference evidence="10 11" key="1">
    <citation type="submission" date="2018-06" db="EMBL/GenBank/DDBJ databases">
        <title>Halonotius sp. F13-13 a new haloarchaeeon isolated from a solar saltern from Isla Cristina, Huelva, Spain.</title>
        <authorList>
            <person name="Duran-Viseras A."/>
            <person name="Sanchez-Porro C."/>
            <person name="Ventosa A."/>
        </authorList>
    </citation>
    <scope>NUCLEOTIDE SEQUENCE [LARGE SCALE GENOMIC DNA]</scope>
    <source>
        <strain evidence="10 11">F13-13</strain>
    </source>
</reference>
<evidence type="ECO:0000256" key="7">
    <source>
        <dbReference type="SAM" id="MobiDB-lite"/>
    </source>
</evidence>
<evidence type="ECO:0000256" key="3">
    <source>
        <dbReference type="ARBA" id="ARBA00022759"/>
    </source>
</evidence>
<name>A0A3A6PXW1_9EURY</name>
<organism evidence="10 11">
    <name type="scientific">Halonotius aquaticus</name>
    <dbReference type="NCBI Taxonomy" id="2216978"/>
    <lineage>
        <taxon>Archaea</taxon>
        <taxon>Methanobacteriati</taxon>
        <taxon>Methanobacteriota</taxon>
        <taxon>Stenosarchaea group</taxon>
        <taxon>Halobacteria</taxon>
        <taxon>Halobacteriales</taxon>
        <taxon>Haloferacaceae</taxon>
        <taxon>Halonotius</taxon>
    </lineage>
</organism>
<dbReference type="EC" id="3.1.-.-" evidence="6"/>
<comment type="caution">
    <text evidence="10">The sequence shown here is derived from an EMBL/GenBank/DDBJ whole genome shotgun (WGS) entry which is preliminary data.</text>
</comment>
<dbReference type="GO" id="GO:0000014">
    <property type="term" value="F:single-stranded DNA endodeoxyribonuclease activity"/>
    <property type="evidence" value="ECO:0007669"/>
    <property type="project" value="UniProtKB-UniRule"/>
</dbReference>
<dbReference type="InterPro" id="IPR048302">
    <property type="entry name" value="NucS_N"/>
</dbReference>
<comment type="subcellular location">
    <subcellularLocation>
        <location evidence="6">Cytoplasm</location>
    </subcellularLocation>
</comment>
<comment type="similarity">
    <text evidence="6">Belongs to the NucS endonuclease family.</text>
</comment>
<dbReference type="Proteomes" id="UP000276588">
    <property type="component" value="Unassembled WGS sequence"/>
</dbReference>
<dbReference type="NCBIfam" id="NF003270">
    <property type="entry name" value="PRK04247.1"/>
    <property type="match status" value="1"/>
</dbReference>
<dbReference type="InterPro" id="IPR002793">
    <property type="entry name" value="Endonuclease_NucS"/>
</dbReference>
<dbReference type="InterPro" id="IPR048301">
    <property type="entry name" value="NucS_C"/>
</dbReference>
<keyword evidence="3 6" id="KW-0255">Endonuclease</keyword>
<accession>A0A3A6PXW1</accession>
<dbReference type="HAMAP" id="MF_00722">
    <property type="entry name" value="NucS"/>
    <property type="match status" value="1"/>
</dbReference>
<dbReference type="OrthoDB" id="15177at2157"/>
<evidence type="ECO:0000259" key="8">
    <source>
        <dbReference type="Pfam" id="PF01939"/>
    </source>
</evidence>
<evidence type="ECO:0000256" key="1">
    <source>
        <dbReference type="ARBA" id="ARBA00022490"/>
    </source>
</evidence>
<keyword evidence="11" id="KW-1185">Reference proteome</keyword>
<evidence type="ECO:0000256" key="2">
    <source>
        <dbReference type="ARBA" id="ARBA00022722"/>
    </source>
</evidence>
<dbReference type="CDD" id="cd22341">
    <property type="entry name" value="NucS-like"/>
    <property type="match status" value="1"/>
</dbReference>
<dbReference type="GO" id="GO:0005737">
    <property type="term" value="C:cytoplasm"/>
    <property type="evidence" value="ECO:0007669"/>
    <property type="project" value="UniProtKB-SubCell"/>
</dbReference>
<comment type="function">
    <text evidence="6">Cleaves both 3' and 5' ssDNA extremities of branched DNA structures.</text>
</comment>
<dbReference type="PANTHER" id="PTHR38814">
    <property type="entry name" value="ENDONUCLEASE NUCS"/>
    <property type="match status" value="1"/>
</dbReference>
<keyword evidence="5 6" id="KW-0238">DNA-binding</keyword>
<keyword evidence="4 6" id="KW-0378">Hydrolase</keyword>
<evidence type="ECO:0000256" key="5">
    <source>
        <dbReference type="ARBA" id="ARBA00023125"/>
    </source>
</evidence>
<dbReference type="GO" id="GO:0003677">
    <property type="term" value="F:DNA binding"/>
    <property type="evidence" value="ECO:0007669"/>
    <property type="project" value="UniProtKB-KW"/>
</dbReference>
<dbReference type="Gene3D" id="3.40.1350.10">
    <property type="match status" value="1"/>
</dbReference>
<keyword evidence="1 6" id="KW-0963">Cytoplasm</keyword>
<evidence type="ECO:0000256" key="6">
    <source>
        <dbReference type="HAMAP-Rule" id="MF_00722"/>
    </source>
</evidence>
<evidence type="ECO:0000313" key="10">
    <source>
        <dbReference type="EMBL" id="RJX44192.1"/>
    </source>
</evidence>
<evidence type="ECO:0000256" key="4">
    <source>
        <dbReference type="ARBA" id="ARBA00022801"/>
    </source>
</evidence>
<feature type="domain" description="Endonuclease NucS N-terminal PH-like" evidence="9">
    <location>
        <begin position="27"/>
        <end position="118"/>
    </location>
</feature>
<protein>
    <recommendedName>
        <fullName evidence="6">Endonuclease NucS</fullName>
        <ecNumber evidence="6">3.1.-.-</ecNumber>
    </recommendedName>
</protein>
<dbReference type="Gene3D" id="2.70.180.20">
    <property type="match status" value="1"/>
</dbReference>
<dbReference type="AlphaFoldDB" id="A0A3A6PXW1"/>
<evidence type="ECO:0000313" key="11">
    <source>
        <dbReference type="Proteomes" id="UP000276588"/>
    </source>
</evidence>
<dbReference type="InterPro" id="IPR049173">
    <property type="entry name" value="NucS_N_sf"/>
</dbReference>
<proteinExistence type="inferred from homology"/>
<dbReference type="EMBL" id="QKNY01000005">
    <property type="protein sequence ID" value="RJX44192.1"/>
    <property type="molecule type" value="Genomic_DNA"/>
</dbReference>
<dbReference type="Pfam" id="PF21003">
    <property type="entry name" value="NucS_N"/>
    <property type="match status" value="1"/>
</dbReference>
<dbReference type="InterPro" id="IPR011856">
    <property type="entry name" value="tRNA_endonuc-like_dom_sf"/>
</dbReference>
<feature type="compositionally biased region" description="Polar residues" evidence="7">
    <location>
        <begin position="238"/>
        <end position="251"/>
    </location>
</feature>
<feature type="region of interest" description="Disordered" evidence="7">
    <location>
        <begin position="234"/>
        <end position="294"/>
    </location>
</feature>
<dbReference type="PANTHER" id="PTHR38814:SF1">
    <property type="entry name" value="ENDONUCLEASE NUCS"/>
    <property type="match status" value="1"/>
</dbReference>
<dbReference type="Pfam" id="PF01939">
    <property type="entry name" value="NucS_C"/>
    <property type="match status" value="1"/>
</dbReference>
<keyword evidence="2 6" id="KW-0540">Nuclease</keyword>
<gene>
    <name evidence="6" type="primary">nucS</name>
    <name evidence="10" type="ORF">DM826_03720</name>
</gene>